<feature type="domain" description="TM2" evidence="9">
    <location>
        <begin position="331"/>
        <end position="379"/>
    </location>
</feature>
<dbReference type="PANTHER" id="PTHR21016:SF25">
    <property type="entry name" value="TM2 DOMAIN-CONTAINING PROTEIN DDB_G0277895-RELATED"/>
    <property type="match status" value="1"/>
</dbReference>
<evidence type="ECO:0000259" key="10">
    <source>
        <dbReference type="Pfam" id="PF08797"/>
    </source>
</evidence>
<dbReference type="GO" id="GO:0016818">
    <property type="term" value="F:hydrolase activity, acting on acid anhydrides, in phosphorus-containing anhydrides"/>
    <property type="evidence" value="ECO:0007669"/>
    <property type="project" value="InterPro"/>
</dbReference>
<dbReference type="Pfam" id="PF08797">
    <property type="entry name" value="HIRAN"/>
    <property type="match status" value="1"/>
</dbReference>
<evidence type="ECO:0000259" key="12">
    <source>
        <dbReference type="Pfam" id="PF14020"/>
    </source>
</evidence>
<evidence type="ECO:0008006" key="14">
    <source>
        <dbReference type="Google" id="ProtNLM"/>
    </source>
</evidence>
<organism evidence="13">
    <name type="scientific">Myoviridae sp. ct6eX13</name>
    <dbReference type="NCBI Taxonomy" id="2827660"/>
    <lineage>
        <taxon>Viruses</taxon>
        <taxon>Duplodnaviria</taxon>
        <taxon>Heunggongvirae</taxon>
        <taxon>Uroviricota</taxon>
        <taxon>Caudoviricetes</taxon>
    </lineage>
</organism>
<evidence type="ECO:0000256" key="6">
    <source>
        <dbReference type="ARBA" id="ARBA00023136"/>
    </source>
</evidence>
<evidence type="ECO:0000256" key="3">
    <source>
        <dbReference type="ARBA" id="ARBA00022723"/>
    </source>
</evidence>
<sequence length="390" mass="43118">MGIKFRKSIKLGGGTKLNLSKSGVGISTGVKGFRVSKNTSGRSRVTASLPGTGLSYTKEYGSSGSFGNKRSALAPRRSHKATDAPAPEPANEITPKPTETVERVKYTFKVAGISFRTDAIEDMLKEDGDYYESKSYLRENYDDGDRIWQYLSEYRDDVALVDEPENKYDPNAIRVEVGGVHIGYVKKGSTSRVRNLLKKDDVRVKIDIGGGPYKELYEDEDGKIQIERGEIEFYAKLEITVPGEPKPVVETQLPVEVQPAVETKPSAETPVAPTPATRFCRYCGDKIAASAKFCTNCGKPATAPQTYQQPVQQPNVIINNVNAVAVPHGREKNKWVAFFLCLFLGFFGVHRFYEGKIGTGILYLFTLGLVGFGWLIDCIILLTKPNPYYV</sequence>
<evidence type="ECO:0000256" key="8">
    <source>
        <dbReference type="SAM" id="Phobius"/>
    </source>
</evidence>
<feature type="transmembrane region" description="Helical" evidence="8">
    <location>
        <begin position="335"/>
        <end position="353"/>
    </location>
</feature>
<dbReference type="GO" id="GO:0008270">
    <property type="term" value="F:zinc ion binding"/>
    <property type="evidence" value="ECO:0007669"/>
    <property type="project" value="InterPro"/>
</dbReference>
<dbReference type="Pfam" id="PF05154">
    <property type="entry name" value="TM2"/>
    <property type="match status" value="1"/>
</dbReference>
<keyword evidence="6 8" id="KW-0472">Membrane</keyword>
<proteinExistence type="predicted"/>
<comment type="subcellular location">
    <subcellularLocation>
        <location evidence="1">Membrane</location>
        <topology evidence="1">Multi-pass membrane protein</topology>
    </subcellularLocation>
</comment>
<evidence type="ECO:0000256" key="5">
    <source>
        <dbReference type="ARBA" id="ARBA00022989"/>
    </source>
</evidence>
<keyword evidence="4" id="KW-0378">Hydrolase</keyword>
<evidence type="ECO:0000313" key="13">
    <source>
        <dbReference type="EMBL" id="DAF58304.1"/>
    </source>
</evidence>
<name>A0A8S5T5A9_9CAUD</name>
<evidence type="ECO:0000256" key="2">
    <source>
        <dbReference type="ARBA" id="ARBA00022692"/>
    </source>
</evidence>
<accession>A0A8S5T5A9</accession>
<dbReference type="InterPro" id="IPR025330">
    <property type="entry name" value="DUF4236"/>
</dbReference>
<evidence type="ECO:0000256" key="7">
    <source>
        <dbReference type="SAM" id="MobiDB-lite"/>
    </source>
</evidence>
<evidence type="ECO:0000259" key="9">
    <source>
        <dbReference type="Pfam" id="PF05154"/>
    </source>
</evidence>
<evidence type="ECO:0000256" key="4">
    <source>
        <dbReference type="ARBA" id="ARBA00022801"/>
    </source>
</evidence>
<protein>
    <recommendedName>
        <fullName evidence="14">DUF4236 domain-containing protein</fullName>
    </recommendedName>
</protein>
<feature type="transmembrane region" description="Helical" evidence="8">
    <location>
        <begin position="360"/>
        <end position="382"/>
    </location>
</feature>
<dbReference type="Pfam" id="PF14020">
    <property type="entry name" value="DUF4236"/>
    <property type="match status" value="1"/>
</dbReference>
<dbReference type="InterPro" id="IPR014905">
    <property type="entry name" value="HIRAN"/>
</dbReference>
<feature type="domain" description="DUF4236" evidence="12">
    <location>
        <begin position="4"/>
        <end position="57"/>
    </location>
</feature>
<feature type="domain" description="Zinc-ribbon" evidence="11">
    <location>
        <begin position="279"/>
        <end position="300"/>
    </location>
</feature>
<evidence type="ECO:0000259" key="11">
    <source>
        <dbReference type="Pfam" id="PF13240"/>
    </source>
</evidence>
<evidence type="ECO:0000256" key="1">
    <source>
        <dbReference type="ARBA" id="ARBA00004141"/>
    </source>
</evidence>
<dbReference type="InterPro" id="IPR050932">
    <property type="entry name" value="TM2D1-3-like"/>
</dbReference>
<keyword evidence="3" id="KW-0479">Metal-binding</keyword>
<keyword evidence="5 8" id="KW-1133">Transmembrane helix</keyword>
<dbReference type="InterPro" id="IPR007829">
    <property type="entry name" value="TM2"/>
</dbReference>
<dbReference type="PANTHER" id="PTHR21016">
    <property type="entry name" value="BETA-AMYLOID BINDING PROTEIN-RELATED"/>
    <property type="match status" value="1"/>
</dbReference>
<dbReference type="GO" id="GO:0003676">
    <property type="term" value="F:nucleic acid binding"/>
    <property type="evidence" value="ECO:0007669"/>
    <property type="project" value="InterPro"/>
</dbReference>
<feature type="region of interest" description="Disordered" evidence="7">
    <location>
        <begin position="66"/>
        <end position="96"/>
    </location>
</feature>
<dbReference type="Gene3D" id="3.30.70.2330">
    <property type="match status" value="1"/>
</dbReference>
<dbReference type="InterPro" id="IPR026870">
    <property type="entry name" value="Zinc_ribbon_dom"/>
</dbReference>
<dbReference type="EMBL" id="BK032750">
    <property type="protein sequence ID" value="DAF58304.1"/>
    <property type="molecule type" value="Genomic_DNA"/>
</dbReference>
<keyword evidence="2 8" id="KW-0812">Transmembrane</keyword>
<feature type="domain" description="HIRAN" evidence="10">
    <location>
        <begin position="153"/>
        <end position="204"/>
    </location>
</feature>
<dbReference type="GO" id="GO:0016020">
    <property type="term" value="C:membrane"/>
    <property type="evidence" value="ECO:0007669"/>
    <property type="project" value="UniProtKB-SubCell"/>
</dbReference>
<dbReference type="Pfam" id="PF13240">
    <property type="entry name" value="Zn_Ribbon_1"/>
    <property type="match status" value="1"/>
</dbReference>
<reference evidence="13" key="1">
    <citation type="journal article" date="2021" name="Proc. Natl. Acad. Sci. U.S.A.">
        <title>A Catalog of Tens of Thousands of Viruses from Human Metagenomes Reveals Hidden Associations with Chronic Diseases.</title>
        <authorList>
            <person name="Tisza M.J."/>
            <person name="Buck C.B."/>
        </authorList>
    </citation>
    <scope>NUCLEOTIDE SEQUENCE</scope>
    <source>
        <strain evidence="13">Ct6eX13</strain>
    </source>
</reference>